<protein>
    <submittedName>
        <fullName evidence="1">Uncharacterized protein</fullName>
    </submittedName>
</protein>
<sequence>MKCQPLLWPFTGVVTIFSSTLSPDWRRYKTESHGEVSILHREVWPSITVGIRTEAKSILFFLFLAGNLLNTEYRKCDFPSERNSLCSGSIKLYSSGTVHCMVKSRN</sequence>
<accession>A0A0A9DJY9</accession>
<reference evidence="1" key="1">
    <citation type="submission" date="2014-09" db="EMBL/GenBank/DDBJ databases">
        <authorList>
            <person name="Magalhaes I.L.F."/>
            <person name="Oliveira U."/>
            <person name="Santos F.R."/>
            <person name="Vidigal T.H.D.A."/>
            <person name="Brescovit A.D."/>
            <person name="Santos A.J."/>
        </authorList>
    </citation>
    <scope>NUCLEOTIDE SEQUENCE</scope>
    <source>
        <tissue evidence="1">Shoot tissue taken approximately 20 cm above the soil surface</tissue>
    </source>
</reference>
<evidence type="ECO:0000313" key="1">
    <source>
        <dbReference type="EMBL" id="JAD86998.1"/>
    </source>
</evidence>
<proteinExistence type="predicted"/>
<name>A0A0A9DJY9_ARUDO</name>
<dbReference type="EMBL" id="GBRH01210897">
    <property type="protein sequence ID" value="JAD86998.1"/>
    <property type="molecule type" value="Transcribed_RNA"/>
</dbReference>
<organism evidence="1">
    <name type="scientific">Arundo donax</name>
    <name type="common">Giant reed</name>
    <name type="synonym">Donax arundinaceus</name>
    <dbReference type="NCBI Taxonomy" id="35708"/>
    <lineage>
        <taxon>Eukaryota</taxon>
        <taxon>Viridiplantae</taxon>
        <taxon>Streptophyta</taxon>
        <taxon>Embryophyta</taxon>
        <taxon>Tracheophyta</taxon>
        <taxon>Spermatophyta</taxon>
        <taxon>Magnoliopsida</taxon>
        <taxon>Liliopsida</taxon>
        <taxon>Poales</taxon>
        <taxon>Poaceae</taxon>
        <taxon>PACMAD clade</taxon>
        <taxon>Arundinoideae</taxon>
        <taxon>Arundineae</taxon>
        <taxon>Arundo</taxon>
    </lineage>
</organism>
<reference evidence="1" key="2">
    <citation type="journal article" date="2015" name="Data Brief">
        <title>Shoot transcriptome of the giant reed, Arundo donax.</title>
        <authorList>
            <person name="Barrero R.A."/>
            <person name="Guerrero F.D."/>
            <person name="Moolhuijzen P."/>
            <person name="Goolsby J.A."/>
            <person name="Tidwell J."/>
            <person name="Bellgard S.E."/>
            <person name="Bellgard M.I."/>
        </authorList>
    </citation>
    <scope>NUCLEOTIDE SEQUENCE</scope>
    <source>
        <tissue evidence="1">Shoot tissue taken approximately 20 cm above the soil surface</tissue>
    </source>
</reference>
<dbReference type="AlphaFoldDB" id="A0A0A9DJY9"/>